<dbReference type="EnsemblProtists" id="EOD19038">
    <property type="protein sequence ID" value="EOD19038"/>
    <property type="gene ID" value="EMIHUDRAFT_445035"/>
</dbReference>
<organism evidence="1 2">
    <name type="scientific">Emiliania huxleyi (strain CCMP1516)</name>
    <dbReference type="NCBI Taxonomy" id="280463"/>
    <lineage>
        <taxon>Eukaryota</taxon>
        <taxon>Haptista</taxon>
        <taxon>Haptophyta</taxon>
        <taxon>Prymnesiophyceae</taxon>
        <taxon>Isochrysidales</taxon>
        <taxon>Noelaerhabdaceae</taxon>
        <taxon>Emiliania</taxon>
    </lineage>
</organism>
<keyword evidence="2" id="KW-1185">Reference proteome</keyword>
<dbReference type="GeneID" id="17264576"/>
<protein>
    <submittedName>
        <fullName evidence="1">Uncharacterized protein</fullName>
    </submittedName>
</protein>
<evidence type="ECO:0000313" key="1">
    <source>
        <dbReference type="EnsemblProtists" id="EOD19038"/>
    </source>
</evidence>
<dbReference type="PANTHER" id="PTHR11781:SF22">
    <property type="entry name" value="TYPE I IODOTHYRONINE DEIODINASE"/>
    <property type="match status" value="1"/>
</dbReference>
<dbReference type="RefSeq" id="XP_005771467.1">
    <property type="nucleotide sequence ID" value="XM_005771410.1"/>
</dbReference>
<dbReference type="InterPro" id="IPR000643">
    <property type="entry name" value="Iodothyronine_deiodinase"/>
</dbReference>
<dbReference type="AlphaFoldDB" id="A0A0D3J6A3"/>
<dbReference type="Pfam" id="PF00837">
    <property type="entry name" value="T4_deiodinase"/>
    <property type="match status" value="1"/>
</dbReference>
<dbReference type="KEGG" id="ehx:EMIHUDRAFT_445035"/>
<dbReference type="PaxDb" id="2903-EOD19038"/>
<dbReference type="HOGENOM" id="CLU_832697_0_0_1"/>
<accession>A0A0D3J6A3</accession>
<dbReference type="Proteomes" id="UP000013827">
    <property type="component" value="Unassembled WGS sequence"/>
</dbReference>
<dbReference type="GO" id="GO:0042403">
    <property type="term" value="P:thyroid hormone metabolic process"/>
    <property type="evidence" value="ECO:0007669"/>
    <property type="project" value="TreeGrafter"/>
</dbReference>
<reference evidence="1" key="2">
    <citation type="submission" date="2024-10" db="UniProtKB">
        <authorList>
            <consortium name="EnsemblProtists"/>
        </authorList>
    </citation>
    <scope>IDENTIFICATION</scope>
</reference>
<dbReference type="GO" id="GO:0004800">
    <property type="term" value="F:thyroxine 5'-deiodinase activity"/>
    <property type="evidence" value="ECO:0007669"/>
    <property type="project" value="InterPro"/>
</dbReference>
<dbReference type="PANTHER" id="PTHR11781">
    <property type="entry name" value="IODOTHYRONINE DEIODINASE"/>
    <property type="match status" value="1"/>
</dbReference>
<name>A0A0D3J6A3_EMIH1</name>
<sequence>MATSLLRSTLQREPAGSFCACRGGGLDGSAIRLALHSWPGLWSVLVRVAEVVCGTVYEVVFNPGPRGVMKLPRLHTLLAAAIRHQVISLAKVGDGVADATYEEVQAFEEVAWKVNRPEQWDSFRAHRPYSLKGYHSRAPDVGAPAPDGVVHSLSSGAEMRLLSTARAVAGSSSLVALSFDSLSCPVWRGFAGAELHRIARSFGVPVLHVYMAEAHPDDAFPSPMQGPVALASELRRHRDLEERKAAAGRAQAFLTHKVGRPVVLVADGMGDALEEAYEARPFRMFILDVSRPDACVVAHKTGLAPFNMGAKFAELRAFLCLWRSRARSGAGRSA</sequence>
<proteinExistence type="predicted"/>
<reference evidence="2" key="1">
    <citation type="journal article" date="2013" name="Nature">
        <title>Pan genome of the phytoplankton Emiliania underpins its global distribution.</title>
        <authorList>
            <person name="Read B.A."/>
            <person name="Kegel J."/>
            <person name="Klute M.J."/>
            <person name="Kuo A."/>
            <person name="Lefebvre S.C."/>
            <person name="Maumus F."/>
            <person name="Mayer C."/>
            <person name="Miller J."/>
            <person name="Monier A."/>
            <person name="Salamov A."/>
            <person name="Young J."/>
            <person name="Aguilar M."/>
            <person name="Claverie J.M."/>
            <person name="Frickenhaus S."/>
            <person name="Gonzalez K."/>
            <person name="Herman E.K."/>
            <person name="Lin Y.C."/>
            <person name="Napier J."/>
            <person name="Ogata H."/>
            <person name="Sarno A.F."/>
            <person name="Shmutz J."/>
            <person name="Schroeder D."/>
            <person name="de Vargas C."/>
            <person name="Verret F."/>
            <person name="von Dassow P."/>
            <person name="Valentin K."/>
            <person name="Van de Peer Y."/>
            <person name="Wheeler G."/>
            <person name="Dacks J.B."/>
            <person name="Delwiche C.F."/>
            <person name="Dyhrman S.T."/>
            <person name="Glockner G."/>
            <person name="John U."/>
            <person name="Richards T."/>
            <person name="Worden A.Z."/>
            <person name="Zhang X."/>
            <person name="Grigoriev I.V."/>
            <person name="Allen A.E."/>
            <person name="Bidle K."/>
            <person name="Borodovsky M."/>
            <person name="Bowler C."/>
            <person name="Brownlee C."/>
            <person name="Cock J.M."/>
            <person name="Elias M."/>
            <person name="Gladyshev V.N."/>
            <person name="Groth M."/>
            <person name="Guda C."/>
            <person name="Hadaegh A."/>
            <person name="Iglesias-Rodriguez M.D."/>
            <person name="Jenkins J."/>
            <person name="Jones B.M."/>
            <person name="Lawson T."/>
            <person name="Leese F."/>
            <person name="Lindquist E."/>
            <person name="Lobanov A."/>
            <person name="Lomsadze A."/>
            <person name="Malik S.B."/>
            <person name="Marsh M.E."/>
            <person name="Mackinder L."/>
            <person name="Mock T."/>
            <person name="Mueller-Roeber B."/>
            <person name="Pagarete A."/>
            <person name="Parker M."/>
            <person name="Probert I."/>
            <person name="Quesneville H."/>
            <person name="Raines C."/>
            <person name="Rensing S.A."/>
            <person name="Riano-Pachon D.M."/>
            <person name="Richier S."/>
            <person name="Rokitta S."/>
            <person name="Shiraiwa Y."/>
            <person name="Soanes D.M."/>
            <person name="van der Giezen M."/>
            <person name="Wahlund T.M."/>
            <person name="Williams B."/>
            <person name="Wilson W."/>
            <person name="Wolfe G."/>
            <person name="Wurch L.L."/>
        </authorList>
    </citation>
    <scope>NUCLEOTIDE SEQUENCE</scope>
</reference>
<evidence type="ECO:0000313" key="2">
    <source>
        <dbReference type="Proteomes" id="UP000013827"/>
    </source>
</evidence>
<dbReference type="Gene3D" id="3.40.30.10">
    <property type="entry name" value="Glutaredoxin"/>
    <property type="match status" value="1"/>
</dbReference>